<accession>A0AAC8QB54</accession>
<proteinExistence type="predicted"/>
<gene>
    <name evidence="2" type="ORF">AA314_05654</name>
</gene>
<protein>
    <submittedName>
        <fullName evidence="2">Uncharacterized protein</fullName>
    </submittedName>
</protein>
<dbReference type="Proteomes" id="UP000035579">
    <property type="component" value="Chromosome"/>
</dbReference>
<dbReference type="AlphaFoldDB" id="A0AAC8QB54"/>
<name>A0AAC8QB54_9BACT</name>
<dbReference type="KEGG" id="age:AA314_05654"/>
<feature type="compositionally biased region" description="Basic and acidic residues" evidence="1">
    <location>
        <begin position="1"/>
        <end position="14"/>
    </location>
</feature>
<sequence>MVLREGRGRPHHGVEQAPGAHPLQHRGQHGPAVGTQLGGNLRNPSWGRGTHPTTPS</sequence>
<organism evidence="2 3">
    <name type="scientific">Archangium gephyra</name>
    <dbReference type="NCBI Taxonomy" id="48"/>
    <lineage>
        <taxon>Bacteria</taxon>
        <taxon>Pseudomonadati</taxon>
        <taxon>Myxococcota</taxon>
        <taxon>Myxococcia</taxon>
        <taxon>Myxococcales</taxon>
        <taxon>Cystobacterineae</taxon>
        <taxon>Archangiaceae</taxon>
        <taxon>Archangium</taxon>
    </lineage>
</organism>
<reference evidence="2 3" key="1">
    <citation type="submission" date="2015-05" db="EMBL/GenBank/DDBJ databases">
        <title>Genome assembly of Archangium gephyra DSM 2261.</title>
        <authorList>
            <person name="Sharma G."/>
            <person name="Subramanian S."/>
        </authorList>
    </citation>
    <scope>NUCLEOTIDE SEQUENCE [LARGE SCALE GENOMIC DNA]</scope>
    <source>
        <strain evidence="2 3">DSM 2261</strain>
    </source>
</reference>
<evidence type="ECO:0000313" key="3">
    <source>
        <dbReference type="Proteomes" id="UP000035579"/>
    </source>
</evidence>
<evidence type="ECO:0000313" key="2">
    <source>
        <dbReference type="EMBL" id="AKJ04028.1"/>
    </source>
</evidence>
<feature type="region of interest" description="Disordered" evidence="1">
    <location>
        <begin position="1"/>
        <end position="56"/>
    </location>
</feature>
<dbReference type="EMBL" id="CP011509">
    <property type="protein sequence ID" value="AKJ04028.1"/>
    <property type="molecule type" value="Genomic_DNA"/>
</dbReference>
<evidence type="ECO:0000256" key="1">
    <source>
        <dbReference type="SAM" id="MobiDB-lite"/>
    </source>
</evidence>